<sequence>MEVRRNLVSNSRDGLGSFQSGYYYDDDDDEEDDDDMSAGNGSSATQYLVRSHVQVIALSSPFTNGQLI</sequence>
<name>A0ABP1Q4T1_9HEXA</name>
<feature type="compositionally biased region" description="Acidic residues" evidence="1">
    <location>
        <begin position="24"/>
        <end position="36"/>
    </location>
</feature>
<feature type="region of interest" description="Disordered" evidence="1">
    <location>
        <begin position="1"/>
        <end position="43"/>
    </location>
</feature>
<keyword evidence="3" id="KW-1185">Reference proteome</keyword>
<protein>
    <submittedName>
        <fullName evidence="2">Uncharacterized protein</fullName>
    </submittedName>
</protein>
<comment type="caution">
    <text evidence="2">The sequence shown here is derived from an EMBL/GenBank/DDBJ whole genome shotgun (WGS) entry which is preliminary data.</text>
</comment>
<proteinExistence type="predicted"/>
<evidence type="ECO:0000313" key="2">
    <source>
        <dbReference type="EMBL" id="CAL8085852.1"/>
    </source>
</evidence>
<feature type="compositionally biased region" description="Polar residues" evidence="1">
    <location>
        <begin position="7"/>
        <end position="20"/>
    </location>
</feature>
<accession>A0ABP1Q4T1</accession>
<dbReference type="EMBL" id="CAXLJM020000019">
    <property type="protein sequence ID" value="CAL8085852.1"/>
    <property type="molecule type" value="Genomic_DNA"/>
</dbReference>
<evidence type="ECO:0000256" key="1">
    <source>
        <dbReference type="SAM" id="MobiDB-lite"/>
    </source>
</evidence>
<reference evidence="2 3" key="1">
    <citation type="submission" date="2024-08" db="EMBL/GenBank/DDBJ databases">
        <authorList>
            <person name="Cucini C."/>
            <person name="Frati F."/>
        </authorList>
    </citation>
    <scope>NUCLEOTIDE SEQUENCE [LARGE SCALE GENOMIC DNA]</scope>
</reference>
<gene>
    <name evidence="2" type="ORF">ODALV1_LOCUS6251</name>
</gene>
<organism evidence="2 3">
    <name type="scientific">Orchesella dallaii</name>
    <dbReference type="NCBI Taxonomy" id="48710"/>
    <lineage>
        <taxon>Eukaryota</taxon>
        <taxon>Metazoa</taxon>
        <taxon>Ecdysozoa</taxon>
        <taxon>Arthropoda</taxon>
        <taxon>Hexapoda</taxon>
        <taxon>Collembola</taxon>
        <taxon>Entomobryomorpha</taxon>
        <taxon>Entomobryoidea</taxon>
        <taxon>Orchesellidae</taxon>
        <taxon>Orchesellinae</taxon>
        <taxon>Orchesella</taxon>
    </lineage>
</organism>
<evidence type="ECO:0000313" key="3">
    <source>
        <dbReference type="Proteomes" id="UP001642540"/>
    </source>
</evidence>
<dbReference type="Proteomes" id="UP001642540">
    <property type="component" value="Unassembled WGS sequence"/>
</dbReference>